<keyword evidence="2" id="KW-0964">Secreted</keyword>
<feature type="chain" id="PRO_5035451232" description="Single domain-containing protein" evidence="3">
    <location>
        <begin position="21"/>
        <end position="127"/>
    </location>
</feature>
<organism evidence="5 6">
    <name type="scientific">Ignelater luminosus</name>
    <name type="common">Cucubano</name>
    <name type="synonym">Pyrophorus luminosus</name>
    <dbReference type="NCBI Taxonomy" id="2038154"/>
    <lineage>
        <taxon>Eukaryota</taxon>
        <taxon>Metazoa</taxon>
        <taxon>Ecdysozoa</taxon>
        <taxon>Arthropoda</taxon>
        <taxon>Hexapoda</taxon>
        <taxon>Insecta</taxon>
        <taxon>Pterygota</taxon>
        <taxon>Neoptera</taxon>
        <taxon>Endopterygota</taxon>
        <taxon>Coleoptera</taxon>
        <taxon>Polyphaga</taxon>
        <taxon>Elateriformia</taxon>
        <taxon>Elateroidea</taxon>
        <taxon>Elateridae</taxon>
        <taxon>Agrypninae</taxon>
        <taxon>Pyrophorini</taxon>
        <taxon>Ignelater</taxon>
    </lineage>
</organism>
<feature type="signal peptide" evidence="3">
    <location>
        <begin position="1"/>
        <end position="20"/>
    </location>
</feature>
<evidence type="ECO:0000256" key="3">
    <source>
        <dbReference type="SAM" id="SignalP"/>
    </source>
</evidence>
<evidence type="ECO:0000259" key="4">
    <source>
        <dbReference type="Pfam" id="PF15430"/>
    </source>
</evidence>
<dbReference type="InterPro" id="IPR029277">
    <property type="entry name" value="SVWC_dom"/>
</dbReference>
<comment type="subcellular location">
    <subcellularLocation>
        <location evidence="1">Secreted</location>
    </subcellularLocation>
</comment>
<evidence type="ECO:0000313" key="5">
    <source>
        <dbReference type="EMBL" id="KAF2899990.1"/>
    </source>
</evidence>
<dbReference type="Proteomes" id="UP000801492">
    <property type="component" value="Unassembled WGS sequence"/>
</dbReference>
<proteinExistence type="predicted"/>
<comment type="caution">
    <text evidence="5">The sequence shown here is derived from an EMBL/GenBank/DDBJ whole genome shotgun (WGS) entry which is preliminary data.</text>
</comment>
<protein>
    <recommendedName>
        <fullName evidence="4">Single domain-containing protein</fullName>
    </recommendedName>
</protein>
<evidence type="ECO:0000313" key="6">
    <source>
        <dbReference type="Proteomes" id="UP000801492"/>
    </source>
</evidence>
<dbReference type="GO" id="GO:0005576">
    <property type="term" value="C:extracellular region"/>
    <property type="evidence" value="ECO:0007669"/>
    <property type="project" value="UniProtKB-SubCell"/>
</dbReference>
<dbReference type="AlphaFoldDB" id="A0A8K0D5R0"/>
<dbReference type="EMBL" id="VTPC01002469">
    <property type="protein sequence ID" value="KAF2899990.1"/>
    <property type="molecule type" value="Genomic_DNA"/>
</dbReference>
<keyword evidence="3" id="KW-0732">Signal</keyword>
<reference evidence="5" key="1">
    <citation type="submission" date="2019-08" db="EMBL/GenBank/DDBJ databases">
        <title>The genome of the North American firefly Photinus pyralis.</title>
        <authorList>
            <consortium name="Photinus pyralis genome working group"/>
            <person name="Fallon T.R."/>
            <person name="Sander Lower S.E."/>
            <person name="Weng J.-K."/>
        </authorList>
    </citation>
    <scope>NUCLEOTIDE SEQUENCE</scope>
    <source>
        <strain evidence="5">TRF0915ILg1</strain>
        <tissue evidence="5">Whole body</tissue>
    </source>
</reference>
<evidence type="ECO:0000256" key="1">
    <source>
        <dbReference type="ARBA" id="ARBA00004613"/>
    </source>
</evidence>
<gene>
    <name evidence="5" type="ORF">ILUMI_06198</name>
</gene>
<evidence type="ECO:0000256" key="2">
    <source>
        <dbReference type="ARBA" id="ARBA00022525"/>
    </source>
</evidence>
<keyword evidence="6" id="KW-1185">Reference proteome</keyword>
<accession>A0A8K0D5R0</accession>
<dbReference type="OrthoDB" id="6744323at2759"/>
<sequence>MLNHFLFIFAVLVSNKIVLSGPLRLYEEDIAPRMPSFQDDSETRYCHRNGVYFKEATWIPAPIGQCAKLYCRYGGRNIIEISGCDTLPCPPHCHQTREDLTKFFPACCPRNICKTTEIAPICIDSHL</sequence>
<name>A0A8K0D5R0_IGNLU</name>
<feature type="domain" description="Single" evidence="4">
    <location>
        <begin position="62"/>
        <end position="113"/>
    </location>
</feature>
<dbReference type="Pfam" id="PF15430">
    <property type="entry name" value="SVWC"/>
    <property type="match status" value="1"/>
</dbReference>